<dbReference type="EMBL" id="NMUH01005135">
    <property type="protein sequence ID" value="MQM11882.1"/>
    <property type="molecule type" value="Genomic_DNA"/>
</dbReference>
<dbReference type="OrthoDB" id="1936728at2759"/>
<keyword evidence="2" id="KW-1185">Reference proteome</keyword>
<dbReference type="Proteomes" id="UP000652761">
    <property type="component" value="Unassembled WGS sequence"/>
</dbReference>
<dbReference type="AlphaFoldDB" id="A0A843WMS8"/>
<organism evidence="1 2">
    <name type="scientific">Colocasia esculenta</name>
    <name type="common">Wild taro</name>
    <name type="synonym">Arum esculentum</name>
    <dbReference type="NCBI Taxonomy" id="4460"/>
    <lineage>
        <taxon>Eukaryota</taxon>
        <taxon>Viridiplantae</taxon>
        <taxon>Streptophyta</taxon>
        <taxon>Embryophyta</taxon>
        <taxon>Tracheophyta</taxon>
        <taxon>Spermatophyta</taxon>
        <taxon>Magnoliopsida</taxon>
        <taxon>Liliopsida</taxon>
        <taxon>Araceae</taxon>
        <taxon>Aroideae</taxon>
        <taxon>Colocasieae</taxon>
        <taxon>Colocasia</taxon>
    </lineage>
</organism>
<protein>
    <submittedName>
        <fullName evidence="1">Uncharacterized protein</fullName>
    </submittedName>
</protein>
<reference evidence="1" key="1">
    <citation type="submission" date="2017-07" db="EMBL/GenBank/DDBJ databases">
        <title>Taro Niue Genome Assembly and Annotation.</title>
        <authorList>
            <person name="Atibalentja N."/>
            <person name="Keating K."/>
            <person name="Fields C.J."/>
        </authorList>
    </citation>
    <scope>NUCLEOTIDE SEQUENCE</scope>
    <source>
        <strain evidence="1">Niue_2</strain>
        <tissue evidence="1">Leaf</tissue>
    </source>
</reference>
<gene>
    <name evidence="1" type="ORF">Taro_044793</name>
</gene>
<name>A0A843WMS8_COLES</name>
<accession>A0A843WMS8</accession>
<sequence>MGFVSFVGRVLFASVFLLSAYQEIWLTQWFAVLFACVRVGGCSVAERMFSGSYLFKSMTKSVAAGKG</sequence>
<evidence type="ECO:0000313" key="2">
    <source>
        <dbReference type="Proteomes" id="UP000652761"/>
    </source>
</evidence>
<dbReference type="Pfam" id="PF05514">
    <property type="entry name" value="HR_lesion"/>
    <property type="match status" value="1"/>
</dbReference>
<comment type="caution">
    <text evidence="1">The sequence shown here is derived from an EMBL/GenBank/DDBJ whole genome shotgun (WGS) entry which is preliminary data.</text>
</comment>
<evidence type="ECO:0000313" key="1">
    <source>
        <dbReference type="EMBL" id="MQM11882.1"/>
    </source>
</evidence>
<proteinExistence type="predicted"/>
<dbReference type="InterPro" id="IPR008637">
    <property type="entry name" value="HR_lesion"/>
</dbReference>